<evidence type="ECO:0000313" key="3">
    <source>
        <dbReference type="Proteomes" id="UP000295636"/>
    </source>
</evidence>
<keyword evidence="1" id="KW-1133">Transmembrane helix</keyword>
<comment type="caution">
    <text evidence="2">The sequence shown here is derived from an EMBL/GenBank/DDBJ whole genome shotgun (WGS) entry which is preliminary data.</text>
</comment>
<proteinExistence type="predicted"/>
<evidence type="ECO:0000256" key="1">
    <source>
        <dbReference type="SAM" id="Phobius"/>
    </source>
</evidence>
<dbReference type="EMBL" id="SMRT01000002">
    <property type="protein sequence ID" value="TDF99490.1"/>
    <property type="molecule type" value="Genomic_DNA"/>
</dbReference>
<keyword evidence="1" id="KW-0812">Transmembrane</keyword>
<organism evidence="2 3">
    <name type="scientific">Paenibacillus piri</name>
    <dbReference type="NCBI Taxonomy" id="2547395"/>
    <lineage>
        <taxon>Bacteria</taxon>
        <taxon>Bacillati</taxon>
        <taxon>Bacillota</taxon>
        <taxon>Bacilli</taxon>
        <taxon>Bacillales</taxon>
        <taxon>Paenibacillaceae</taxon>
        <taxon>Paenibacillus</taxon>
    </lineage>
</organism>
<reference evidence="2 3" key="1">
    <citation type="submission" date="2019-03" db="EMBL/GenBank/DDBJ databases">
        <title>This is whole genome sequence of Paenibacillus sp MS74 strain.</title>
        <authorList>
            <person name="Trinh H.N."/>
        </authorList>
    </citation>
    <scope>NUCLEOTIDE SEQUENCE [LARGE SCALE GENOMIC DNA]</scope>
    <source>
        <strain evidence="2 3">MS74</strain>
    </source>
</reference>
<name>A0A4R5KWY0_9BACL</name>
<dbReference type="AlphaFoldDB" id="A0A4R5KWY0"/>
<gene>
    <name evidence="2" type="ORF">E1757_06470</name>
</gene>
<dbReference type="RefSeq" id="WP_133226027.1">
    <property type="nucleotide sequence ID" value="NZ_SMRT01000002.1"/>
</dbReference>
<sequence length="70" mass="7759">MAPSNTHRGSTAVLPLHKKAAGWKMAVRAITKNKFLLFMALPGIAYFIIFGTELMPYLSTLHEAISRSLQ</sequence>
<evidence type="ECO:0000313" key="2">
    <source>
        <dbReference type="EMBL" id="TDF99490.1"/>
    </source>
</evidence>
<feature type="transmembrane region" description="Helical" evidence="1">
    <location>
        <begin position="35"/>
        <end position="58"/>
    </location>
</feature>
<keyword evidence="3" id="KW-1185">Reference proteome</keyword>
<accession>A0A4R5KWY0</accession>
<dbReference type="Proteomes" id="UP000295636">
    <property type="component" value="Unassembled WGS sequence"/>
</dbReference>
<keyword evidence="1" id="KW-0472">Membrane</keyword>
<protein>
    <submittedName>
        <fullName evidence="2">Uncharacterized protein</fullName>
    </submittedName>
</protein>